<evidence type="ECO:0000256" key="2">
    <source>
        <dbReference type="ARBA" id="ARBA00022448"/>
    </source>
</evidence>
<accession>A0A679J0V6</accession>
<protein>
    <submittedName>
        <fullName evidence="13">Vitamin B12 transport ATP-binding protein BacA</fullName>
    </submittedName>
</protein>
<dbReference type="Pfam" id="PF06472">
    <property type="entry name" value="ABC_membrane_2"/>
    <property type="match status" value="1"/>
</dbReference>
<dbReference type="InterPro" id="IPR050835">
    <property type="entry name" value="ABC_transporter_sub-D"/>
</dbReference>
<keyword evidence="4 10" id="KW-0812">Transmembrane</keyword>
<dbReference type="SUPFAM" id="SSF90123">
    <property type="entry name" value="ABC transporter transmembrane region"/>
    <property type="match status" value="1"/>
</dbReference>
<feature type="region of interest" description="Disordered" evidence="9">
    <location>
        <begin position="578"/>
        <end position="598"/>
    </location>
</feature>
<reference evidence="13" key="1">
    <citation type="submission" date="2019-12" db="EMBL/GenBank/DDBJ databases">
        <authorList>
            <person name="Cremers G."/>
        </authorList>
    </citation>
    <scope>NUCLEOTIDE SEQUENCE</scope>
    <source>
        <strain evidence="13">Vvax</strain>
    </source>
</reference>
<evidence type="ECO:0000256" key="5">
    <source>
        <dbReference type="ARBA" id="ARBA00022741"/>
    </source>
</evidence>
<dbReference type="Gene3D" id="1.20.1560.10">
    <property type="entry name" value="ABC transporter type 1, transmembrane domain"/>
    <property type="match status" value="1"/>
</dbReference>
<keyword evidence="7 10" id="KW-1133">Transmembrane helix</keyword>
<evidence type="ECO:0000256" key="8">
    <source>
        <dbReference type="ARBA" id="ARBA00023136"/>
    </source>
</evidence>
<dbReference type="InterPro" id="IPR003439">
    <property type="entry name" value="ABC_transporter-like_ATP-bd"/>
</dbReference>
<dbReference type="InterPro" id="IPR003593">
    <property type="entry name" value="AAA+_ATPase"/>
</dbReference>
<dbReference type="PROSITE" id="PS50893">
    <property type="entry name" value="ABC_TRANSPORTER_2"/>
    <property type="match status" value="1"/>
</dbReference>
<organism evidence="13">
    <name type="scientific">Variovorax paradoxus</name>
    <dbReference type="NCBI Taxonomy" id="34073"/>
    <lineage>
        <taxon>Bacteria</taxon>
        <taxon>Pseudomonadati</taxon>
        <taxon>Pseudomonadota</taxon>
        <taxon>Betaproteobacteria</taxon>
        <taxon>Burkholderiales</taxon>
        <taxon>Comamonadaceae</taxon>
        <taxon>Variovorax</taxon>
    </lineage>
</organism>
<dbReference type="Pfam" id="PF00005">
    <property type="entry name" value="ABC_tran"/>
    <property type="match status" value="1"/>
</dbReference>
<dbReference type="CDD" id="cd03223">
    <property type="entry name" value="ABCD_peroxisomal_ALDP"/>
    <property type="match status" value="1"/>
</dbReference>
<dbReference type="InterPro" id="IPR017871">
    <property type="entry name" value="ABC_transporter-like_CS"/>
</dbReference>
<evidence type="ECO:0000256" key="10">
    <source>
        <dbReference type="SAM" id="Phobius"/>
    </source>
</evidence>
<keyword evidence="5" id="KW-0547">Nucleotide-binding</keyword>
<sequence length="598" mass="66558">MSSSVTARAATFAQVLRRVFRLAAPYFRSEEKWRARAMLLGIVALNLLYVYVAVLGNQWYGRFYDALQNKDAAVFWREVGVFGWIAFFNIAVQVLKFYVTQLLQLRWRTWMTRDYLSRWMADRTFYHLELARYAGNDGHAPDNPDQRIQEDMQLFTDYTMTLSMGLLNAVVTLVSFVGILWTLSGSFDFSVGGSTYQIAGAMVWLAVAYCVVGTVITHFIGRPLIGINFRQQRFEADFRHHLVRVREYSEAIALDKGEKVEHGQLDMRFGSVLRNYLQLIKQQKNLITFTSFFGQAAVIFPFLVAAPRFFSGAIHLGQLMQISSAFGKVQDSLSWFVDNYDRVAIWRATTDRLTSFDDAMRAHARQSMPMARDAGAELRTDDLSVALPDGTALLSGAALAVKPGDSVLLQGPSGSGKSTLFRSFAGIWPFARGHVKVPEDAMFMPQRPYVPDGKLRDALTYPNPAADFSDDQLRQALNDALLPDLTSRLDESDAWSQKLSGGEQQRLAIARVLLKKPAWLFADEITSALDAQAEGVLYKRLAATVHAAGGAMVSIAHRAAVGDFHNQRWTLVPQAEGAGGGARYRLSTSGPSPQAAAT</sequence>
<dbReference type="GO" id="GO:0005886">
    <property type="term" value="C:plasma membrane"/>
    <property type="evidence" value="ECO:0007669"/>
    <property type="project" value="UniProtKB-SubCell"/>
</dbReference>
<proteinExistence type="predicted"/>
<feature type="transmembrane region" description="Helical" evidence="10">
    <location>
        <begin position="162"/>
        <end position="184"/>
    </location>
</feature>
<dbReference type="InterPro" id="IPR011527">
    <property type="entry name" value="ABC1_TM_dom"/>
</dbReference>
<evidence type="ECO:0000256" key="9">
    <source>
        <dbReference type="SAM" id="MobiDB-lite"/>
    </source>
</evidence>
<dbReference type="SMART" id="SM00382">
    <property type="entry name" value="AAA"/>
    <property type="match status" value="1"/>
</dbReference>
<dbReference type="Gene3D" id="3.40.50.300">
    <property type="entry name" value="P-loop containing nucleotide triphosphate hydrolases"/>
    <property type="match status" value="1"/>
</dbReference>
<dbReference type="InterPro" id="IPR036640">
    <property type="entry name" value="ABC1_TM_sf"/>
</dbReference>
<feature type="compositionally biased region" description="Polar residues" evidence="9">
    <location>
        <begin position="586"/>
        <end position="598"/>
    </location>
</feature>
<dbReference type="GO" id="GO:0140359">
    <property type="term" value="F:ABC-type transporter activity"/>
    <property type="evidence" value="ECO:0007669"/>
    <property type="project" value="InterPro"/>
</dbReference>
<evidence type="ECO:0000259" key="12">
    <source>
        <dbReference type="PROSITE" id="PS50929"/>
    </source>
</evidence>
<feature type="transmembrane region" description="Helical" evidence="10">
    <location>
        <begin position="286"/>
        <end position="310"/>
    </location>
</feature>
<evidence type="ECO:0000259" key="11">
    <source>
        <dbReference type="PROSITE" id="PS50893"/>
    </source>
</evidence>
<keyword evidence="2" id="KW-0813">Transport</keyword>
<feature type="domain" description="ABC transmembrane type-1" evidence="12">
    <location>
        <begin position="40"/>
        <end position="344"/>
    </location>
</feature>
<dbReference type="GO" id="GO:0016887">
    <property type="term" value="F:ATP hydrolysis activity"/>
    <property type="evidence" value="ECO:0007669"/>
    <property type="project" value="InterPro"/>
</dbReference>
<evidence type="ECO:0000256" key="7">
    <source>
        <dbReference type="ARBA" id="ARBA00022989"/>
    </source>
</evidence>
<evidence type="ECO:0000313" key="13">
    <source>
        <dbReference type="EMBL" id="CAA2102149.1"/>
    </source>
</evidence>
<dbReference type="EMBL" id="LR743507">
    <property type="protein sequence ID" value="CAA2102149.1"/>
    <property type="molecule type" value="Genomic_DNA"/>
</dbReference>
<evidence type="ECO:0000256" key="3">
    <source>
        <dbReference type="ARBA" id="ARBA00022475"/>
    </source>
</evidence>
<keyword evidence="8 10" id="KW-0472">Membrane</keyword>
<name>A0A679J0V6_VARPD</name>
<dbReference type="SUPFAM" id="SSF52540">
    <property type="entry name" value="P-loop containing nucleoside triphosphate hydrolases"/>
    <property type="match status" value="1"/>
</dbReference>
<feature type="transmembrane region" description="Helical" evidence="10">
    <location>
        <begin position="81"/>
        <end position="99"/>
    </location>
</feature>
<feature type="domain" description="ABC transporter" evidence="11">
    <location>
        <begin position="378"/>
        <end position="598"/>
    </location>
</feature>
<comment type="subcellular location">
    <subcellularLocation>
        <location evidence="1">Cell membrane</location>
        <topology evidence="1">Multi-pass membrane protein</topology>
    </subcellularLocation>
</comment>
<dbReference type="RefSeq" id="WP_339089298.1">
    <property type="nucleotide sequence ID" value="NZ_LR743507.1"/>
</dbReference>
<dbReference type="GO" id="GO:0005524">
    <property type="term" value="F:ATP binding"/>
    <property type="evidence" value="ECO:0007669"/>
    <property type="project" value="UniProtKB-KW"/>
</dbReference>
<keyword evidence="3" id="KW-1003">Cell membrane</keyword>
<dbReference type="PROSITE" id="PS00211">
    <property type="entry name" value="ABC_TRANSPORTER_1"/>
    <property type="match status" value="1"/>
</dbReference>
<dbReference type="PROSITE" id="PS50929">
    <property type="entry name" value="ABC_TM1F"/>
    <property type="match status" value="1"/>
</dbReference>
<dbReference type="PANTHER" id="PTHR11384">
    <property type="entry name" value="ATP-BINDING CASSETTE, SUB-FAMILY D MEMBER"/>
    <property type="match status" value="1"/>
</dbReference>
<evidence type="ECO:0000256" key="1">
    <source>
        <dbReference type="ARBA" id="ARBA00004651"/>
    </source>
</evidence>
<feature type="transmembrane region" description="Helical" evidence="10">
    <location>
        <begin position="37"/>
        <end position="61"/>
    </location>
</feature>
<dbReference type="AlphaFoldDB" id="A0A679J0V6"/>
<evidence type="ECO:0000256" key="4">
    <source>
        <dbReference type="ARBA" id="ARBA00022692"/>
    </source>
</evidence>
<dbReference type="InterPro" id="IPR027417">
    <property type="entry name" value="P-loop_NTPase"/>
</dbReference>
<keyword evidence="6 13" id="KW-0067">ATP-binding</keyword>
<feature type="transmembrane region" description="Helical" evidence="10">
    <location>
        <begin position="196"/>
        <end position="220"/>
    </location>
</feature>
<dbReference type="PANTHER" id="PTHR11384:SF59">
    <property type="entry name" value="LYSOSOMAL COBALAMIN TRANSPORTER ABCD4"/>
    <property type="match status" value="1"/>
</dbReference>
<gene>
    <name evidence="13" type="primary">bacA_1</name>
    <name evidence="13" type="ORF">VVAX_01609</name>
</gene>
<evidence type="ECO:0000256" key="6">
    <source>
        <dbReference type="ARBA" id="ARBA00022840"/>
    </source>
</evidence>